<keyword evidence="5 11" id="KW-0479">Metal-binding</keyword>
<evidence type="ECO:0000256" key="10">
    <source>
        <dbReference type="ARBA" id="ARBA00048344"/>
    </source>
</evidence>
<feature type="domain" description="S-adenosylmethionine synthetase central" evidence="15">
    <location>
        <begin position="194"/>
        <end position="315"/>
    </location>
</feature>
<comment type="pathway">
    <text evidence="1 11">Amino-acid biosynthesis; S-adenosyl-L-methionine biosynthesis; S-adenosyl-L-methionine from L-methionine: step 1/1.</text>
</comment>
<feature type="domain" description="S-adenosylmethionine synthetase N-terminal" evidence="14">
    <location>
        <begin position="83"/>
        <end position="180"/>
    </location>
</feature>
<evidence type="ECO:0000256" key="12">
    <source>
        <dbReference type="RuleBase" id="RU004462"/>
    </source>
</evidence>
<evidence type="ECO:0000256" key="4">
    <source>
        <dbReference type="ARBA" id="ARBA00022679"/>
    </source>
</evidence>
<dbReference type="Gene3D" id="3.30.300.10">
    <property type="match status" value="5"/>
</dbReference>
<dbReference type="EC" id="2.5.1.6" evidence="11"/>
<dbReference type="GO" id="GO:0005524">
    <property type="term" value="F:ATP binding"/>
    <property type="evidence" value="ECO:0007669"/>
    <property type="project" value="UniProtKB-KW"/>
</dbReference>
<evidence type="ECO:0000313" key="18">
    <source>
        <dbReference type="Proteomes" id="UP000777482"/>
    </source>
</evidence>
<dbReference type="GO" id="GO:0004478">
    <property type="term" value="F:methionine adenosyltransferase activity"/>
    <property type="evidence" value="ECO:0007669"/>
    <property type="project" value="UniProtKB-EC"/>
</dbReference>
<dbReference type="FunFam" id="3.30.300.10:FF:000003">
    <property type="entry name" value="S-adenosylmethionine synthase"/>
    <property type="match status" value="1"/>
</dbReference>
<comment type="function">
    <text evidence="11">Catalyzes the formation of S-adenosylmethionine from methionine and ATP.</text>
</comment>
<keyword evidence="7 11" id="KW-0067">ATP-binding</keyword>
<dbReference type="InterPro" id="IPR022629">
    <property type="entry name" value="S-AdoMet_synt_central"/>
</dbReference>
<evidence type="ECO:0000256" key="7">
    <source>
        <dbReference type="ARBA" id="ARBA00022840"/>
    </source>
</evidence>
<keyword evidence="6 11" id="KW-0547">Nucleotide-binding</keyword>
<protein>
    <recommendedName>
        <fullName evidence="11">S-adenosylmethionine synthase</fullName>
        <ecNumber evidence="11">2.5.1.6</ecNumber>
    </recommendedName>
</protein>
<name>A0A9P6W5D2_RHOMI</name>
<evidence type="ECO:0000256" key="13">
    <source>
        <dbReference type="SAM" id="MobiDB-lite"/>
    </source>
</evidence>
<keyword evidence="4 11" id="KW-0808">Transferase</keyword>
<keyword evidence="18" id="KW-1185">Reference proteome</keyword>
<evidence type="ECO:0000259" key="15">
    <source>
        <dbReference type="Pfam" id="PF02772"/>
    </source>
</evidence>
<dbReference type="PANTHER" id="PTHR11964">
    <property type="entry name" value="S-ADENOSYLMETHIONINE SYNTHETASE"/>
    <property type="match status" value="1"/>
</dbReference>
<feature type="compositionally biased region" description="Low complexity" evidence="13">
    <location>
        <begin position="362"/>
        <end position="376"/>
    </location>
</feature>
<dbReference type="InterPro" id="IPR022636">
    <property type="entry name" value="S-AdoMet_synthetase_sfam"/>
</dbReference>
<comment type="caution">
    <text evidence="17">The sequence shown here is derived from an EMBL/GenBank/DDBJ whole genome shotgun (WGS) entry which is preliminary data.</text>
</comment>
<evidence type="ECO:0000313" key="17">
    <source>
        <dbReference type="EMBL" id="KAG0663059.1"/>
    </source>
</evidence>
<dbReference type="PROSITE" id="PS00376">
    <property type="entry name" value="ADOMET_SYNTHASE_1"/>
    <property type="match status" value="1"/>
</dbReference>
<keyword evidence="9 11" id="KW-0630">Potassium</keyword>
<evidence type="ECO:0000259" key="14">
    <source>
        <dbReference type="Pfam" id="PF00438"/>
    </source>
</evidence>
<gene>
    <name evidence="17" type="primary">SAM2</name>
    <name evidence="17" type="ORF">C6P46_002902</name>
</gene>
<evidence type="ECO:0000256" key="3">
    <source>
        <dbReference type="ARBA" id="ARBA00022563"/>
    </source>
</evidence>
<dbReference type="PROSITE" id="PS00377">
    <property type="entry name" value="ADOMET_SYNTHASE_2"/>
    <property type="match status" value="1"/>
</dbReference>
<dbReference type="Pfam" id="PF02773">
    <property type="entry name" value="S-AdoMet_synt_C"/>
    <property type="match status" value="2"/>
</dbReference>
<dbReference type="FunFam" id="3.30.300.10:FF:000001">
    <property type="entry name" value="S-adenosylmethionine synthase"/>
    <property type="match status" value="1"/>
</dbReference>
<dbReference type="NCBIfam" id="TIGR01034">
    <property type="entry name" value="metK"/>
    <property type="match status" value="1"/>
</dbReference>
<dbReference type="InterPro" id="IPR022631">
    <property type="entry name" value="ADOMET_SYNTHASE_CS"/>
</dbReference>
<accession>A0A9P6W5D2</accession>
<dbReference type="InterPro" id="IPR022628">
    <property type="entry name" value="S-AdoMet_synt_N"/>
</dbReference>
<dbReference type="AlphaFoldDB" id="A0A9P6W5D2"/>
<dbReference type="Pfam" id="PF02772">
    <property type="entry name" value="S-AdoMet_synt_M"/>
    <property type="match status" value="1"/>
</dbReference>
<sequence length="523" mass="56445">MRAGRGRTVDARPELGEFAARAVRRIAPSALSVPLPRAHALGKLSVVHTAHCTVADIPLYAFEPPLHALSIRVQHLTNMANTFLFTSESVGEGHPDKIADQISDAILDACLAEDPWSKVACETATKTGLIMVFGEITTKAHVDYQRVIRDTIKRIGYDHSDKGFDYKTCNVLVAIEQQSPDIAQGLDHGSLENHGAGDQGIMFGYATNETPELMPITLMLSHKLNKKMAELRRSGELGWLRPDSKTQVTVEYEKKANGAFVPRRVDTVVISTQHAEEISTPDLQKELMEKVVKTVIPANLLDDKTVFHIQPSGRFVIGGPQGDAGLTGRKIIVDTYGGHGAHGGGAFSGKDWSSTSITLRDSGSSESGGAESSEAALFESGRSREVDRSAAYTGRFIAKSLVSAGLAERCLVQLSYAIGVAEPLSVFVDSYGSVKEGYTDADLTKIILNNFDLRPGAIVKGELAVSALRDAGRVGCGGGVFRAPCPIPLQQLGLQKPIYAQTAAYGHFGNESYPWEQIKQLKY</sequence>
<evidence type="ECO:0000256" key="9">
    <source>
        <dbReference type="ARBA" id="ARBA00022958"/>
    </source>
</evidence>
<evidence type="ECO:0000256" key="6">
    <source>
        <dbReference type="ARBA" id="ARBA00022741"/>
    </source>
</evidence>
<keyword evidence="3 11" id="KW-0554">One-carbon metabolism</keyword>
<proteinExistence type="inferred from homology"/>
<feature type="domain" description="S-adenosylmethionine synthetase C-terminal" evidence="16">
    <location>
        <begin position="317"/>
        <end position="353"/>
    </location>
</feature>
<dbReference type="CDD" id="cd18079">
    <property type="entry name" value="S-AdoMet_synt"/>
    <property type="match status" value="1"/>
</dbReference>
<feature type="domain" description="S-adenosylmethionine synthetase C-terminal" evidence="16">
    <location>
        <begin position="372"/>
        <end position="460"/>
    </location>
</feature>
<dbReference type="HAMAP" id="MF_00086">
    <property type="entry name" value="S_AdoMet_synth1"/>
    <property type="match status" value="1"/>
</dbReference>
<dbReference type="OrthoDB" id="5852090at2759"/>
<evidence type="ECO:0000256" key="8">
    <source>
        <dbReference type="ARBA" id="ARBA00022842"/>
    </source>
</evidence>
<dbReference type="GO" id="GO:0046872">
    <property type="term" value="F:metal ion binding"/>
    <property type="evidence" value="ECO:0007669"/>
    <property type="project" value="UniProtKB-KW"/>
</dbReference>
<organism evidence="17 18">
    <name type="scientific">Rhodotorula mucilaginosa</name>
    <name type="common">Yeast</name>
    <name type="synonym">Rhodotorula rubra</name>
    <dbReference type="NCBI Taxonomy" id="5537"/>
    <lineage>
        <taxon>Eukaryota</taxon>
        <taxon>Fungi</taxon>
        <taxon>Dikarya</taxon>
        <taxon>Basidiomycota</taxon>
        <taxon>Pucciniomycotina</taxon>
        <taxon>Microbotryomycetes</taxon>
        <taxon>Sporidiobolales</taxon>
        <taxon>Sporidiobolaceae</taxon>
        <taxon>Rhodotorula</taxon>
    </lineage>
</organism>
<dbReference type="GO" id="GO:0006555">
    <property type="term" value="P:methionine metabolic process"/>
    <property type="evidence" value="ECO:0007669"/>
    <property type="project" value="UniProtKB-ARBA"/>
</dbReference>
<dbReference type="InterPro" id="IPR002133">
    <property type="entry name" value="S-AdoMet_synthetase"/>
</dbReference>
<comment type="catalytic activity">
    <reaction evidence="10 11">
        <text>L-methionine + ATP + H2O = S-adenosyl-L-methionine + phosphate + diphosphate</text>
        <dbReference type="Rhea" id="RHEA:21080"/>
        <dbReference type="ChEBI" id="CHEBI:15377"/>
        <dbReference type="ChEBI" id="CHEBI:30616"/>
        <dbReference type="ChEBI" id="CHEBI:33019"/>
        <dbReference type="ChEBI" id="CHEBI:43474"/>
        <dbReference type="ChEBI" id="CHEBI:57844"/>
        <dbReference type="ChEBI" id="CHEBI:59789"/>
        <dbReference type="EC" id="2.5.1.6"/>
    </reaction>
</comment>
<dbReference type="Proteomes" id="UP000777482">
    <property type="component" value="Unassembled WGS sequence"/>
</dbReference>
<comment type="cofactor">
    <cofactor evidence="11">
        <name>K(+)</name>
        <dbReference type="ChEBI" id="CHEBI:29103"/>
    </cofactor>
    <text evidence="11">Binds 1 potassium ion per subunit. The potassium ion interacts primarily with the substrate.</text>
</comment>
<reference evidence="17 18" key="1">
    <citation type="submission" date="2020-11" db="EMBL/GenBank/DDBJ databases">
        <title>Kefir isolates.</title>
        <authorList>
            <person name="Marcisauskas S."/>
            <person name="Kim Y."/>
            <person name="Blasche S."/>
        </authorList>
    </citation>
    <scope>NUCLEOTIDE SEQUENCE [LARGE SCALE GENOMIC DNA]</scope>
    <source>
        <strain evidence="17 18">KR</strain>
    </source>
</reference>
<dbReference type="InterPro" id="IPR022630">
    <property type="entry name" value="S-AdoMet_synt_C"/>
</dbReference>
<dbReference type="Pfam" id="PF00438">
    <property type="entry name" value="S-AdoMet_synt_N"/>
    <property type="match status" value="1"/>
</dbReference>
<dbReference type="EMBL" id="PUHQ01000022">
    <property type="protein sequence ID" value="KAG0663059.1"/>
    <property type="molecule type" value="Genomic_DNA"/>
</dbReference>
<dbReference type="GO" id="GO:0006556">
    <property type="term" value="P:S-adenosylmethionine biosynthetic process"/>
    <property type="evidence" value="ECO:0007669"/>
    <property type="project" value="InterPro"/>
</dbReference>
<evidence type="ECO:0000256" key="2">
    <source>
        <dbReference type="ARBA" id="ARBA00009685"/>
    </source>
</evidence>
<dbReference type="SUPFAM" id="SSF55973">
    <property type="entry name" value="S-adenosylmethionine synthetase"/>
    <property type="match status" value="5"/>
</dbReference>
<evidence type="ECO:0000256" key="11">
    <source>
        <dbReference type="RuleBase" id="RU000541"/>
    </source>
</evidence>
<comment type="similarity">
    <text evidence="2 12">Belongs to the AdoMet synthase family.</text>
</comment>
<dbReference type="GO" id="GO:0006730">
    <property type="term" value="P:one-carbon metabolic process"/>
    <property type="evidence" value="ECO:0007669"/>
    <property type="project" value="UniProtKB-KW"/>
</dbReference>
<comment type="cofactor">
    <cofactor evidence="11">
        <name>Mg(2+)</name>
        <dbReference type="ChEBI" id="CHEBI:18420"/>
    </cofactor>
    <text evidence="11">Binds 2 magnesium ions per subunit. The magnesium ions interact primarily with the substrate.</text>
</comment>
<keyword evidence="8 11" id="KW-0460">Magnesium</keyword>
<evidence type="ECO:0000256" key="5">
    <source>
        <dbReference type="ARBA" id="ARBA00022723"/>
    </source>
</evidence>
<feature type="region of interest" description="Disordered" evidence="13">
    <location>
        <begin position="358"/>
        <end position="378"/>
    </location>
</feature>
<evidence type="ECO:0000256" key="1">
    <source>
        <dbReference type="ARBA" id="ARBA00005224"/>
    </source>
</evidence>
<evidence type="ECO:0000259" key="16">
    <source>
        <dbReference type="Pfam" id="PF02773"/>
    </source>
</evidence>